<accession>A0A9P4JWH6</accession>
<reference evidence="5" key="1">
    <citation type="journal article" date="2020" name="Stud. Mycol.">
        <title>101 Dothideomycetes genomes: a test case for predicting lifestyles and emergence of pathogens.</title>
        <authorList>
            <person name="Haridas S."/>
            <person name="Albert R."/>
            <person name="Binder M."/>
            <person name="Bloem J."/>
            <person name="Labutti K."/>
            <person name="Salamov A."/>
            <person name="Andreopoulos B."/>
            <person name="Baker S."/>
            <person name="Barry K."/>
            <person name="Bills G."/>
            <person name="Bluhm B."/>
            <person name="Cannon C."/>
            <person name="Castanera R."/>
            <person name="Culley D."/>
            <person name="Daum C."/>
            <person name="Ezra D."/>
            <person name="Gonzalez J."/>
            <person name="Henrissat B."/>
            <person name="Kuo A."/>
            <person name="Liang C."/>
            <person name="Lipzen A."/>
            <person name="Lutzoni F."/>
            <person name="Magnuson J."/>
            <person name="Mondo S."/>
            <person name="Nolan M."/>
            <person name="Ohm R."/>
            <person name="Pangilinan J."/>
            <person name="Park H.-J."/>
            <person name="Ramirez L."/>
            <person name="Alfaro M."/>
            <person name="Sun H."/>
            <person name="Tritt A."/>
            <person name="Yoshinaga Y."/>
            <person name="Zwiers L.-H."/>
            <person name="Turgeon B."/>
            <person name="Goodwin S."/>
            <person name="Spatafora J."/>
            <person name="Crous P."/>
            <person name="Grigoriev I."/>
        </authorList>
    </citation>
    <scope>NUCLEOTIDE SEQUENCE</scope>
    <source>
        <strain evidence="5">ATCC 74209</strain>
    </source>
</reference>
<evidence type="ECO:0000256" key="2">
    <source>
        <dbReference type="ARBA" id="ARBA00022737"/>
    </source>
</evidence>
<dbReference type="PANTHER" id="PTHR43991:SF12">
    <property type="entry name" value="WD REPEAT PROTEIN (AFU_ORTHOLOGUE AFUA_8G05640)"/>
    <property type="match status" value="1"/>
</dbReference>
<evidence type="ECO:0000256" key="3">
    <source>
        <dbReference type="PROSITE-ProRule" id="PRU00221"/>
    </source>
</evidence>
<evidence type="ECO:0000313" key="6">
    <source>
        <dbReference type="Proteomes" id="UP000799536"/>
    </source>
</evidence>
<dbReference type="SUPFAM" id="SSF50978">
    <property type="entry name" value="WD40 repeat-like"/>
    <property type="match status" value="1"/>
</dbReference>
<dbReference type="Pfam" id="PF00400">
    <property type="entry name" value="WD40"/>
    <property type="match status" value="1"/>
</dbReference>
<sequence length="459" mass="51049">MEVPRDGIRRDLSLIEQPKEVTRDDLDGDRCDIQGINWEKLGLSREWVRTKRSKFESDKRLKERLNPPAHRVPNCENYYSFVRNNTTHRAHYSHFQLRNLLAATSTNDIYYATKQKVMWTDGYGGPATCVMDLSSEVFDGHKPLLTTLGASEELVIAGGFSGEYAMTNLRSEFGTPPVLGRATEEQSGITNHIHTFPSRAGGATQAAFCSNDKVLRVLDCHTNTFTHSSHYTKPINCSATSPNGRMRAVVGDFPQTLITNAETGEPLEALTAHQDDVFSVAWADDGIHVATSAQDCRVVVWDARNWRSPLAVMESELAIPRSLRFSPVGGGPRVLISAEADDFVNVIDAVSWDKRQVIDTFGTIAGIAIAPDGSDLFVANSDYRFGGLMRFERGDHWSRGSRSPTRREMSDDEDEQSFLGIEEAEWESEGEMEKNRRVVGCRGGAARRGLGLGGREWLC</sequence>
<evidence type="ECO:0000313" key="5">
    <source>
        <dbReference type="EMBL" id="KAF2204484.1"/>
    </source>
</evidence>
<dbReference type="OrthoDB" id="20669at2759"/>
<keyword evidence="2" id="KW-0677">Repeat</keyword>
<dbReference type="PROSITE" id="PS50294">
    <property type="entry name" value="WD_REPEATS_REGION"/>
    <property type="match status" value="1"/>
</dbReference>
<keyword evidence="1 3" id="KW-0853">WD repeat</keyword>
<dbReference type="PANTHER" id="PTHR43991">
    <property type="entry name" value="WD REPEAT PROTEIN (AFU_ORTHOLOGUE AFUA_8G05640)-RELATED"/>
    <property type="match status" value="1"/>
</dbReference>
<evidence type="ECO:0000256" key="4">
    <source>
        <dbReference type="SAM" id="MobiDB-lite"/>
    </source>
</evidence>
<name>A0A9P4JWH6_9PLEO</name>
<dbReference type="AlphaFoldDB" id="A0A9P4JWH6"/>
<dbReference type="SMART" id="SM00320">
    <property type="entry name" value="WD40"/>
    <property type="match status" value="2"/>
</dbReference>
<dbReference type="InterPro" id="IPR019775">
    <property type="entry name" value="WD40_repeat_CS"/>
</dbReference>
<protein>
    <submittedName>
        <fullName evidence="5">WD40 repeat-like protein</fullName>
    </submittedName>
</protein>
<dbReference type="InterPro" id="IPR036322">
    <property type="entry name" value="WD40_repeat_dom_sf"/>
</dbReference>
<dbReference type="EMBL" id="ML993875">
    <property type="protein sequence ID" value="KAF2204484.1"/>
    <property type="molecule type" value="Genomic_DNA"/>
</dbReference>
<feature type="region of interest" description="Disordered" evidence="4">
    <location>
        <begin position="397"/>
        <end position="417"/>
    </location>
</feature>
<evidence type="ECO:0000256" key="1">
    <source>
        <dbReference type="ARBA" id="ARBA00022574"/>
    </source>
</evidence>
<keyword evidence="6" id="KW-1185">Reference proteome</keyword>
<dbReference type="InterPro" id="IPR015943">
    <property type="entry name" value="WD40/YVTN_repeat-like_dom_sf"/>
</dbReference>
<feature type="repeat" description="WD" evidence="3">
    <location>
        <begin position="270"/>
        <end position="305"/>
    </location>
</feature>
<proteinExistence type="predicted"/>
<dbReference type="PROSITE" id="PS50082">
    <property type="entry name" value="WD_REPEATS_2"/>
    <property type="match status" value="1"/>
</dbReference>
<dbReference type="Gene3D" id="2.130.10.10">
    <property type="entry name" value="YVTN repeat-like/Quinoprotein amine dehydrogenase"/>
    <property type="match status" value="1"/>
</dbReference>
<dbReference type="Proteomes" id="UP000799536">
    <property type="component" value="Unassembled WGS sequence"/>
</dbReference>
<organism evidence="5 6">
    <name type="scientific">Delitschia confertaspora ATCC 74209</name>
    <dbReference type="NCBI Taxonomy" id="1513339"/>
    <lineage>
        <taxon>Eukaryota</taxon>
        <taxon>Fungi</taxon>
        <taxon>Dikarya</taxon>
        <taxon>Ascomycota</taxon>
        <taxon>Pezizomycotina</taxon>
        <taxon>Dothideomycetes</taxon>
        <taxon>Pleosporomycetidae</taxon>
        <taxon>Pleosporales</taxon>
        <taxon>Delitschiaceae</taxon>
        <taxon>Delitschia</taxon>
    </lineage>
</organism>
<dbReference type="InterPro" id="IPR001680">
    <property type="entry name" value="WD40_rpt"/>
</dbReference>
<dbReference type="PROSITE" id="PS00678">
    <property type="entry name" value="WD_REPEATS_1"/>
    <property type="match status" value="1"/>
</dbReference>
<comment type="caution">
    <text evidence="5">The sequence shown here is derived from an EMBL/GenBank/DDBJ whole genome shotgun (WGS) entry which is preliminary data.</text>
</comment>
<gene>
    <name evidence="5" type="ORF">GQ43DRAFT_493738</name>
</gene>